<name>A0A0K6I3J1_9HYPH</name>
<accession>A0A0K6I3J1</accession>
<proteinExistence type="predicted"/>
<evidence type="ECO:0000313" key="1">
    <source>
        <dbReference type="EMBL" id="CUA97719.1"/>
    </source>
</evidence>
<organism evidence="1 2">
    <name type="scientific">Pannonibacter indicus</name>
    <dbReference type="NCBI Taxonomy" id="466044"/>
    <lineage>
        <taxon>Bacteria</taxon>
        <taxon>Pseudomonadati</taxon>
        <taxon>Pseudomonadota</taxon>
        <taxon>Alphaproteobacteria</taxon>
        <taxon>Hyphomicrobiales</taxon>
        <taxon>Stappiaceae</taxon>
        <taxon>Pannonibacter</taxon>
    </lineage>
</organism>
<dbReference type="AlphaFoldDB" id="A0A0K6I3J1"/>
<sequence length="163" mass="17001">MPPARCVSPAASGCPFLDDAADLDDLQSARVNLLPRVLEITDLDGLGQPIAEKARTRIETGWQFVLTGHIRAHVDHMPAGTTRAGIEQRFTRRGGRDGDIGGGGPAGVDLAALKHGGQTSGPRVEQHDGRIVPRQADGRGSVGGLCQGADCIFARMAAANCAD</sequence>
<dbReference type="EMBL" id="CYHE01000008">
    <property type="protein sequence ID" value="CUA97719.1"/>
    <property type="molecule type" value="Genomic_DNA"/>
</dbReference>
<reference evidence="2" key="1">
    <citation type="submission" date="2015-08" db="EMBL/GenBank/DDBJ databases">
        <authorList>
            <person name="Varghese N."/>
        </authorList>
    </citation>
    <scope>NUCLEOTIDE SEQUENCE [LARGE SCALE GENOMIC DNA]</scope>
    <source>
        <strain evidence="2">DSM 23407</strain>
    </source>
</reference>
<dbReference type="Proteomes" id="UP000183900">
    <property type="component" value="Unassembled WGS sequence"/>
</dbReference>
<keyword evidence="2" id="KW-1185">Reference proteome</keyword>
<evidence type="ECO:0000313" key="2">
    <source>
        <dbReference type="Proteomes" id="UP000183900"/>
    </source>
</evidence>
<gene>
    <name evidence="1" type="ORF">Ga0061067_10862</name>
</gene>
<protein>
    <submittedName>
        <fullName evidence="1">Uncharacterized protein</fullName>
    </submittedName>
</protein>